<evidence type="ECO:0000256" key="1">
    <source>
        <dbReference type="SAM" id="SignalP"/>
    </source>
</evidence>
<reference evidence="2 3" key="1">
    <citation type="submission" date="2013-06" db="EMBL/GenBank/DDBJ databases">
        <title>The Genome Sequence of Acinetobacter rudis CIP 110305.</title>
        <authorList>
            <consortium name="The Broad Institute Genome Sequencing Platform"/>
            <consortium name="The Broad Institute Genome Sequencing Center for Infectious Disease"/>
            <person name="Cerqueira G."/>
            <person name="Feldgarden M."/>
            <person name="Courvalin P."/>
            <person name="Perichon B."/>
            <person name="Grillot-Courvalin C."/>
            <person name="Clermont D."/>
            <person name="Rocha E."/>
            <person name="Yoon E.-J."/>
            <person name="Nemec A."/>
            <person name="Young S.K."/>
            <person name="Zeng Q."/>
            <person name="Gargeya S."/>
            <person name="Fitzgerald M."/>
            <person name="Abouelleil A."/>
            <person name="Alvarado L."/>
            <person name="Berlin A.M."/>
            <person name="Chapman S.B."/>
            <person name="Dewar J."/>
            <person name="Goldberg J."/>
            <person name="Griggs A."/>
            <person name="Gujja S."/>
            <person name="Hansen M."/>
            <person name="Howarth C."/>
            <person name="Imamovic A."/>
            <person name="Larimer J."/>
            <person name="McCowan C."/>
            <person name="Murphy C."/>
            <person name="Pearson M."/>
            <person name="Priest M."/>
            <person name="Roberts A."/>
            <person name="Saif S."/>
            <person name="Shea T."/>
            <person name="Sykes S."/>
            <person name="Wortman J."/>
            <person name="Nusbaum C."/>
            <person name="Birren B."/>
        </authorList>
    </citation>
    <scope>NUCLEOTIDE SEQUENCE [LARGE SCALE GENOMIC DNA]</scope>
    <source>
        <strain evidence="2 3">CIP 110305</strain>
    </source>
</reference>
<keyword evidence="3" id="KW-1185">Reference proteome</keyword>
<sequence>MQKLLSSLLAILMLFGLSTTTWAKQDMSVGEQCFSDFKKQKGYDPNFIEYLKSAEVIAEQVRIHRYEEKIGTQLIRTVIHVPIEIEGKKIATVLCLDDLYYDIIAE</sequence>
<accession>S3NUH6</accession>
<comment type="caution">
    <text evidence="2">The sequence shown here is derived from an EMBL/GenBank/DDBJ whole genome shotgun (WGS) entry which is preliminary data.</text>
</comment>
<name>S3NUH6_9GAMM</name>
<feature type="chain" id="PRO_5004512323" evidence="1">
    <location>
        <begin position="24"/>
        <end position="106"/>
    </location>
</feature>
<proteinExistence type="predicted"/>
<dbReference type="EMBL" id="ATGI01000038">
    <property type="protein sequence ID" value="EPF70321.1"/>
    <property type="molecule type" value="Genomic_DNA"/>
</dbReference>
<gene>
    <name evidence="2" type="ORF">F945_03340</name>
</gene>
<evidence type="ECO:0000313" key="2">
    <source>
        <dbReference type="EMBL" id="EPF70321.1"/>
    </source>
</evidence>
<dbReference type="RefSeq" id="WP_016657707.1">
    <property type="nucleotide sequence ID" value="NZ_KE340355.1"/>
</dbReference>
<dbReference type="AlphaFoldDB" id="S3NUH6"/>
<evidence type="ECO:0000313" key="3">
    <source>
        <dbReference type="Proteomes" id="UP000014568"/>
    </source>
</evidence>
<organism evidence="2 3">
    <name type="scientific">Acinetobacter rudis CIP 110305</name>
    <dbReference type="NCBI Taxonomy" id="421052"/>
    <lineage>
        <taxon>Bacteria</taxon>
        <taxon>Pseudomonadati</taxon>
        <taxon>Pseudomonadota</taxon>
        <taxon>Gammaproteobacteria</taxon>
        <taxon>Moraxellales</taxon>
        <taxon>Moraxellaceae</taxon>
        <taxon>Acinetobacter</taxon>
    </lineage>
</organism>
<dbReference type="STRING" id="632955.GCA_000829675_03020"/>
<dbReference type="PATRIC" id="fig|421052.3.peg.3274"/>
<protein>
    <submittedName>
        <fullName evidence="2">Uncharacterized protein</fullName>
    </submittedName>
</protein>
<feature type="signal peptide" evidence="1">
    <location>
        <begin position="1"/>
        <end position="23"/>
    </location>
</feature>
<dbReference type="Proteomes" id="UP000014568">
    <property type="component" value="Unassembled WGS sequence"/>
</dbReference>
<dbReference type="HOGENOM" id="CLU_2217332_0_0_6"/>
<keyword evidence="1" id="KW-0732">Signal</keyword>